<evidence type="ECO:0000313" key="2">
    <source>
        <dbReference type="EMBL" id="KPQ41171.1"/>
    </source>
</evidence>
<dbReference type="Proteomes" id="UP000050360">
    <property type="component" value="Unassembled WGS sequence"/>
</dbReference>
<feature type="transmembrane region" description="Helical" evidence="1">
    <location>
        <begin position="6"/>
        <end position="23"/>
    </location>
</feature>
<gene>
    <name evidence="2" type="ORF">MPEBLZ_04284</name>
</gene>
<accession>A0A0P8CF90</accession>
<reference evidence="2 3" key="1">
    <citation type="submission" date="2015-09" db="EMBL/GenBank/DDBJ databases">
        <title>A metagenomics-based metabolic model of nitrate-dependent anaerobic oxidation of methane by Methanoperedens-like archaea.</title>
        <authorList>
            <person name="Arshad A."/>
            <person name="Speth D.R."/>
            <person name="De Graaf R.M."/>
            <person name="Op Den Camp H.J."/>
            <person name="Jetten M.S."/>
            <person name="Welte C.U."/>
        </authorList>
    </citation>
    <scope>NUCLEOTIDE SEQUENCE [LARGE SCALE GENOMIC DNA]</scope>
</reference>
<comment type="caution">
    <text evidence="2">The sequence shown here is derived from an EMBL/GenBank/DDBJ whole genome shotgun (WGS) entry which is preliminary data.</text>
</comment>
<proteinExistence type="predicted"/>
<feature type="transmembrane region" description="Helical" evidence="1">
    <location>
        <begin position="64"/>
        <end position="82"/>
    </location>
</feature>
<name>A0A0P8CF90_9EURY</name>
<keyword evidence="1" id="KW-0472">Membrane</keyword>
<evidence type="ECO:0000313" key="3">
    <source>
        <dbReference type="Proteomes" id="UP000050360"/>
    </source>
</evidence>
<keyword evidence="1" id="KW-0812">Transmembrane</keyword>
<evidence type="ECO:0000256" key="1">
    <source>
        <dbReference type="SAM" id="Phobius"/>
    </source>
</evidence>
<organism evidence="2 3">
    <name type="scientific">Candidatus Methanoperedens nitratireducens</name>
    <dbReference type="NCBI Taxonomy" id="1392998"/>
    <lineage>
        <taxon>Archaea</taxon>
        <taxon>Methanobacteriati</taxon>
        <taxon>Methanobacteriota</taxon>
        <taxon>Stenosarchaea group</taxon>
        <taxon>Methanomicrobia</taxon>
        <taxon>Methanosarcinales</taxon>
        <taxon>ANME-2 cluster</taxon>
        <taxon>Candidatus Methanoperedentaceae</taxon>
        <taxon>Candidatus Methanoperedens</taxon>
    </lineage>
</organism>
<dbReference type="AlphaFoldDB" id="A0A0P8CF90"/>
<protein>
    <submittedName>
        <fullName evidence="2">Uncharacterized protein</fullName>
    </submittedName>
</protein>
<sequence length="140" mass="15738">MDIFSILLFFIYSLLILGILVFVSPLLSAFIMILIPVVFVFILPDEAAGFVSIIQFSYSGIQVFNLHILLIIWSAFIGVISYHKVLTWYLLRESAPVVKDAATAAAPSVADQPKTLIFKVKDFLQKLYKILKGEKIKLKS</sequence>
<dbReference type="EMBL" id="LKCM01000417">
    <property type="protein sequence ID" value="KPQ41171.1"/>
    <property type="molecule type" value="Genomic_DNA"/>
</dbReference>
<keyword evidence="1" id="KW-1133">Transmembrane helix</keyword>